<evidence type="ECO:0000256" key="1">
    <source>
        <dbReference type="SAM" id="Phobius"/>
    </source>
</evidence>
<dbReference type="InterPro" id="IPR012902">
    <property type="entry name" value="N_methyl_site"/>
</dbReference>
<dbReference type="STRING" id="1801774.A3A05_00645"/>
<feature type="transmembrane region" description="Helical" evidence="1">
    <location>
        <begin position="12"/>
        <end position="32"/>
    </location>
</feature>
<organism evidence="2 3">
    <name type="scientific">Candidatus Nomurabacteria bacterium RIFCSPLOWO2_01_FULL_41_12</name>
    <dbReference type="NCBI Taxonomy" id="1801774"/>
    <lineage>
        <taxon>Bacteria</taxon>
        <taxon>Candidatus Nomuraibacteriota</taxon>
    </lineage>
</organism>
<gene>
    <name evidence="2" type="ORF">A3A05_00645</name>
</gene>
<dbReference type="NCBIfam" id="TIGR02532">
    <property type="entry name" value="IV_pilin_GFxxxE"/>
    <property type="match status" value="1"/>
</dbReference>
<keyword evidence="1" id="KW-1133">Transmembrane helix</keyword>
<name>A0A1F6WVF6_9BACT</name>
<keyword evidence="1" id="KW-0812">Transmembrane</keyword>
<evidence type="ECO:0000313" key="2">
    <source>
        <dbReference type="EMBL" id="OGI85857.1"/>
    </source>
</evidence>
<sequence length="232" mass="23789">MIKNKKEGFTLLELLIVISIIAILSVALVIVLNPAETLKKARDAQRIADLSTLKSAIGIYTTSVNPSYLGGAASNAICKTTPATAWGAGTFKISYSYPSDSPGAAITDATLDGGTGAGGSTSRQTTVALGGLTDGQGWVPVNFDGVPGGSPISNIPADPTNTIAAPGAVLWTDLVYRYGCAAAPLTFEIDAQLESEAYTVTDNKRVKDGGNTATLFETGTNLIILGAGATEF</sequence>
<dbReference type="Gene3D" id="3.30.700.10">
    <property type="entry name" value="Glycoprotein, Type 4 Pilin"/>
    <property type="match status" value="1"/>
</dbReference>
<proteinExistence type="predicted"/>
<dbReference type="SUPFAM" id="SSF54523">
    <property type="entry name" value="Pili subunits"/>
    <property type="match status" value="1"/>
</dbReference>
<reference evidence="2 3" key="1">
    <citation type="journal article" date="2016" name="Nat. Commun.">
        <title>Thousands of microbial genomes shed light on interconnected biogeochemical processes in an aquifer system.</title>
        <authorList>
            <person name="Anantharaman K."/>
            <person name="Brown C.T."/>
            <person name="Hug L.A."/>
            <person name="Sharon I."/>
            <person name="Castelle C.J."/>
            <person name="Probst A.J."/>
            <person name="Thomas B.C."/>
            <person name="Singh A."/>
            <person name="Wilkins M.J."/>
            <person name="Karaoz U."/>
            <person name="Brodie E.L."/>
            <person name="Williams K.H."/>
            <person name="Hubbard S.S."/>
            <person name="Banfield J.F."/>
        </authorList>
    </citation>
    <scope>NUCLEOTIDE SEQUENCE [LARGE SCALE GENOMIC DNA]</scope>
</reference>
<evidence type="ECO:0000313" key="3">
    <source>
        <dbReference type="Proteomes" id="UP000176187"/>
    </source>
</evidence>
<dbReference type="InterPro" id="IPR045584">
    <property type="entry name" value="Pilin-like"/>
</dbReference>
<keyword evidence="1" id="KW-0472">Membrane</keyword>
<comment type="caution">
    <text evidence="2">The sequence shown here is derived from an EMBL/GenBank/DDBJ whole genome shotgun (WGS) entry which is preliminary data.</text>
</comment>
<dbReference type="EMBL" id="MFUY01000020">
    <property type="protein sequence ID" value="OGI85857.1"/>
    <property type="molecule type" value="Genomic_DNA"/>
</dbReference>
<dbReference type="PROSITE" id="PS00409">
    <property type="entry name" value="PROKAR_NTER_METHYL"/>
    <property type="match status" value="1"/>
</dbReference>
<dbReference type="AlphaFoldDB" id="A0A1F6WVF6"/>
<dbReference type="Pfam" id="PF07963">
    <property type="entry name" value="N_methyl"/>
    <property type="match status" value="1"/>
</dbReference>
<accession>A0A1F6WVF6</accession>
<protein>
    <recommendedName>
        <fullName evidence="4">Type II secretion system protein GspG C-terminal domain-containing protein</fullName>
    </recommendedName>
</protein>
<evidence type="ECO:0008006" key="4">
    <source>
        <dbReference type="Google" id="ProtNLM"/>
    </source>
</evidence>
<dbReference type="Proteomes" id="UP000176187">
    <property type="component" value="Unassembled WGS sequence"/>
</dbReference>